<feature type="signal peptide" evidence="1">
    <location>
        <begin position="1"/>
        <end position="19"/>
    </location>
</feature>
<evidence type="ECO:0000313" key="3">
    <source>
        <dbReference type="Proteomes" id="UP000234881"/>
    </source>
</evidence>
<dbReference type="AlphaFoldDB" id="A0A2N5XT24"/>
<reference evidence="2 3" key="1">
    <citation type="submission" date="2018-01" db="EMBL/GenBank/DDBJ databases">
        <title>The draft genome sequence of Cohaesibacter sp. H1304.</title>
        <authorList>
            <person name="Wang N.-N."/>
            <person name="Du Z.-J."/>
        </authorList>
    </citation>
    <scope>NUCLEOTIDE SEQUENCE [LARGE SCALE GENOMIC DNA]</scope>
    <source>
        <strain evidence="2 3">H1304</strain>
    </source>
</reference>
<accession>A0A2N5XT24</accession>
<keyword evidence="1" id="KW-0732">Signal</keyword>
<keyword evidence="3" id="KW-1185">Reference proteome</keyword>
<evidence type="ECO:0000256" key="1">
    <source>
        <dbReference type="SAM" id="SignalP"/>
    </source>
</evidence>
<proteinExistence type="predicted"/>
<name>A0A2N5XT24_9HYPH</name>
<organism evidence="2 3">
    <name type="scientific">Cohaesibacter celericrescens</name>
    <dbReference type="NCBI Taxonomy" id="2067669"/>
    <lineage>
        <taxon>Bacteria</taxon>
        <taxon>Pseudomonadati</taxon>
        <taxon>Pseudomonadota</taxon>
        <taxon>Alphaproteobacteria</taxon>
        <taxon>Hyphomicrobiales</taxon>
        <taxon>Cohaesibacteraceae</taxon>
    </lineage>
</organism>
<dbReference type="Proteomes" id="UP000234881">
    <property type="component" value="Unassembled WGS sequence"/>
</dbReference>
<gene>
    <name evidence="2" type="ORF">C0081_10255</name>
</gene>
<protein>
    <recommendedName>
        <fullName evidence="4">Bacterial CdiA-CT RNAse A domain-containing protein</fullName>
    </recommendedName>
</protein>
<dbReference type="EMBL" id="PKUQ01000016">
    <property type="protein sequence ID" value="PLW77666.1"/>
    <property type="molecule type" value="Genomic_DNA"/>
</dbReference>
<sequence>MNPLRIASISFLCSSLAFLAVTVGQSSEAFAGERWRDYGSAMFLAKRMKLRGYELESIACKHHPMKRKRTTGKPFNKELQVQLHYSKRKGKGKAKTHFDASILGGNADLGRFMKSRYRVERYTPRTGHGVPTDYVVVRENNSKNGKPIFVCYISKSIRPDNK</sequence>
<evidence type="ECO:0008006" key="4">
    <source>
        <dbReference type="Google" id="ProtNLM"/>
    </source>
</evidence>
<evidence type="ECO:0000313" key="2">
    <source>
        <dbReference type="EMBL" id="PLW77666.1"/>
    </source>
</evidence>
<comment type="caution">
    <text evidence="2">The sequence shown here is derived from an EMBL/GenBank/DDBJ whole genome shotgun (WGS) entry which is preliminary data.</text>
</comment>
<dbReference type="RefSeq" id="WP_101533682.1">
    <property type="nucleotide sequence ID" value="NZ_PKUQ01000016.1"/>
</dbReference>
<feature type="chain" id="PRO_5014989141" description="Bacterial CdiA-CT RNAse A domain-containing protein" evidence="1">
    <location>
        <begin position="20"/>
        <end position="162"/>
    </location>
</feature>